<dbReference type="InterPro" id="IPR002110">
    <property type="entry name" value="Ankyrin_rpt"/>
</dbReference>
<feature type="repeat" description="ANK" evidence="2">
    <location>
        <begin position="851"/>
        <end position="883"/>
    </location>
</feature>
<dbReference type="Pfam" id="PF24883">
    <property type="entry name" value="NPHP3_N"/>
    <property type="match status" value="1"/>
</dbReference>
<dbReference type="InterPro" id="IPR036770">
    <property type="entry name" value="Ankyrin_rpt-contain_sf"/>
</dbReference>
<evidence type="ECO:0000313" key="7">
    <source>
        <dbReference type="Proteomes" id="UP000249757"/>
    </source>
</evidence>
<sequence>MRLLQLKADDSLSLVEFMDRDPETYAILSYTWGPNNEEITWFTRVWTLQELLAPNSVELFSLEGNILGDKHTRAQEISEVIDIAIEAIRGEPMSQYSVGERMTWAKRRTTTRKEDAVYSLLGIFDIQMPLLYGEGEEKTRRRLHKEIREFSTDTSMDTKDLAREVQISKIHRWLSPPDPSVSYQKALRQRQHGTGLWFLCGEQYKIWKTSAASLLWLYGIPGCGKTILGSTTLQDLLQYCDHHTGNIVAYFYFDFSDVQKQNEEWMLRSLFCQLLRHTEGSSPKVEDFYTSHGNGATQPSLDALLDMLRATIEQLPQVYVVLDALDECSQRDDLMEIIETVTRWDLQNMHLIITSRRERDIESSLDGLVDTHNAICLQSDEVDKDIHQYVRQRLSDDKGLSKWARDVTLQQEIETAILKGSKGIRYRIRHSHSAIGGVFRRPLSLDELAEVIAIDVARKPAFDSDEILEDPQEVFNICSSLVTISTETTHYRGTLEGPYTSSTRQVVILAHYSVKEYLVSDRIRRCQTAHYDIQAIECHNRIAVAYLSYLEQFQDPRIMDQDVLSQYPLASYSAEYWANHINRSEHPSASTSSAALRLLSKDNIAYLIWNRICDGFSHFSTPGHKGDLKDPIYHASSLGREEIVKLLLERDTDINGGHQDLGGALVAACEISHEAIVTLLLNRGADPNSNSDGYTALKRAVDSCHKAIVKLLINQGASVNDLDGNSSALVRAVTLNERGISELLLDGGAALNDGYGDSRALEEATSWGDKEMVNLLLSRGASVGNTNGKSYSLEEATMMDRREIVTLLLDRGASVNNTNRESNPLNTAILLGRKEIVALFLDRGAATNWDDGTSALEIALKSPCEEIVVLLLDRGAADNGPDGCSDALDVALKRGKQELVDLLIANGAKLRPNNDMDMDFN</sequence>
<evidence type="ECO:0000313" key="6">
    <source>
        <dbReference type="Proteomes" id="UP000245464"/>
    </source>
</evidence>
<dbReference type="InterPro" id="IPR056884">
    <property type="entry name" value="NPHP3-like_N"/>
</dbReference>
<dbReference type="InterPro" id="IPR027417">
    <property type="entry name" value="P-loop_NTPase"/>
</dbReference>
<dbReference type="PROSITE" id="PS50297">
    <property type="entry name" value="ANK_REP_REGION"/>
    <property type="match status" value="1"/>
</dbReference>
<dbReference type="Proteomes" id="UP000249757">
    <property type="component" value="Unassembled WGS sequence"/>
</dbReference>
<dbReference type="EMBL" id="NRDI02000005">
    <property type="protein sequence ID" value="KAI1516249.1"/>
    <property type="molecule type" value="Genomic_DNA"/>
</dbReference>
<feature type="domain" description="Nephrocystin 3-like N-terminal" evidence="3">
    <location>
        <begin position="193"/>
        <end position="356"/>
    </location>
</feature>
<dbReference type="Gene3D" id="3.40.50.300">
    <property type="entry name" value="P-loop containing nucleotide triphosphate hydrolases"/>
    <property type="match status" value="1"/>
</dbReference>
<name>A0A2W1HTQ0_9PLEO</name>
<reference evidence="7" key="4">
    <citation type="journal article" date="2022" name="Microb. Genom.">
        <title>A global pangenome for the wheat fungal pathogen Pyrenophora tritici-repentis and prediction of effector protein structural homology.</title>
        <authorList>
            <person name="Moolhuijzen P.M."/>
            <person name="See P.T."/>
            <person name="Shi G."/>
            <person name="Powell H.R."/>
            <person name="Cockram J."/>
            <person name="Jorgensen L.N."/>
            <person name="Benslimane H."/>
            <person name="Strelkov S.E."/>
            <person name="Turner J."/>
            <person name="Liu Z."/>
            <person name="Moffat C.S."/>
        </authorList>
    </citation>
    <scope>NUCLEOTIDE SEQUENCE [LARGE SCALE GENOMIC DNA]</scope>
</reference>
<gene>
    <name evidence="5" type="ORF">Ptr86124_004786</name>
    <name evidence="4" type="ORF">PtrM4_083500</name>
</gene>
<dbReference type="PANTHER" id="PTHR10039:SF16">
    <property type="entry name" value="GPI INOSITOL-DEACYLASE"/>
    <property type="match status" value="1"/>
</dbReference>
<evidence type="ECO:0000256" key="1">
    <source>
        <dbReference type="ARBA" id="ARBA00022737"/>
    </source>
</evidence>
<evidence type="ECO:0000259" key="3">
    <source>
        <dbReference type="Pfam" id="PF24883"/>
    </source>
</evidence>
<evidence type="ECO:0000313" key="4">
    <source>
        <dbReference type="EMBL" id="KAF7573445.1"/>
    </source>
</evidence>
<dbReference type="PROSITE" id="PS50088">
    <property type="entry name" value="ANK_REPEAT"/>
    <property type="match status" value="3"/>
</dbReference>
<dbReference type="Proteomes" id="UP000245464">
    <property type="component" value="Chromosome 3"/>
</dbReference>
<comment type="caution">
    <text evidence="4">The sequence shown here is derived from an EMBL/GenBank/DDBJ whole genome shotgun (WGS) entry which is preliminary data.</text>
</comment>
<dbReference type="AlphaFoldDB" id="A0A2W1HTQ0"/>
<dbReference type="SUPFAM" id="SSF48403">
    <property type="entry name" value="Ankyrin repeat"/>
    <property type="match status" value="1"/>
</dbReference>
<feature type="repeat" description="ANK" evidence="2">
    <location>
        <begin position="692"/>
        <end position="724"/>
    </location>
</feature>
<keyword evidence="2" id="KW-0040">ANK repeat</keyword>
<dbReference type="SUPFAM" id="SSF52540">
    <property type="entry name" value="P-loop containing nucleoside triphosphate hydrolases"/>
    <property type="match status" value="1"/>
</dbReference>
<evidence type="ECO:0000313" key="5">
    <source>
        <dbReference type="EMBL" id="KAI1516249.1"/>
    </source>
</evidence>
<reference evidence="5" key="3">
    <citation type="journal article" date="2022" name="bioRxiv">
        <title>A global pangenome for the wheat fungal pathogen Pyrenophora tritici-repentis and prediction of effector protein structural homology.</title>
        <authorList>
            <person name="Moolhuijzen P."/>
            <person name="See P.T."/>
            <person name="Shi G."/>
            <person name="Powell H.R."/>
            <person name="Cockram J."/>
            <person name="Jorgensen L.N."/>
            <person name="Benslimane H."/>
            <person name="Strelkov S.E."/>
            <person name="Turner J."/>
            <person name="Liu Z."/>
            <person name="Moffat C.S."/>
        </authorList>
    </citation>
    <scope>NUCLEOTIDE SEQUENCE</scope>
    <source>
        <strain evidence="5">86-124</strain>
    </source>
</reference>
<evidence type="ECO:0000256" key="2">
    <source>
        <dbReference type="PROSITE-ProRule" id="PRU00023"/>
    </source>
</evidence>
<protein>
    <submittedName>
        <fullName evidence="5">Ankyrin repeat domain protein</fullName>
    </submittedName>
    <submittedName>
        <fullName evidence="4">NACHT multi-domain protein</fullName>
    </submittedName>
</protein>
<dbReference type="SMART" id="SM00248">
    <property type="entry name" value="ANK"/>
    <property type="match status" value="9"/>
</dbReference>
<proteinExistence type="predicted"/>
<reference evidence="5" key="2">
    <citation type="submission" date="2021-05" db="EMBL/GenBank/DDBJ databases">
        <authorList>
            <person name="Moolhuijzen P.M."/>
            <person name="Moffat C.S."/>
        </authorList>
    </citation>
    <scope>NUCLEOTIDE SEQUENCE</scope>
    <source>
        <strain evidence="5">86-124</strain>
    </source>
</reference>
<dbReference type="Pfam" id="PF12796">
    <property type="entry name" value="Ank_2"/>
    <property type="match status" value="2"/>
</dbReference>
<accession>A0A2W1HTQ0</accession>
<dbReference type="EMBL" id="NQIK02000003">
    <property type="protein sequence ID" value="KAF7573445.1"/>
    <property type="molecule type" value="Genomic_DNA"/>
</dbReference>
<organism evidence="4 6">
    <name type="scientific">Pyrenophora tritici-repentis</name>
    <dbReference type="NCBI Taxonomy" id="45151"/>
    <lineage>
        <taxon>Eukaryota</taxon>
        <taxon>Fungi</taxon>
        <taxon>Dikarya</taxon>
        <taxon>Ascomycota</taxon>
        <taxon>Pezizomycotina</taxon>
        <taxon>Dothideomycetes</taxon>
        <taxon>Pleosporomycetidae</taxon>
        <taxon>Pleosporales</taxon>
        <taxon>Pleosporineae</taxon>
        <taxon>Pleosporaceae</taxon>
        <taxon>Pyrenophora</taxon>
    </lineage>
</organism>
<keyword evidence="1" id="KW-0677">Repeat</keyword>
<dbReference type="PANTHER" id="PTHR10039">
    <property type="entry name" value="AMELOGENIN"/>
    <property type="match status" value="1"/>
</dbReference>
<reference evidence="4" key="1">
    <citation type="journal article" date="2018" name="BMC Genomics">
        <title>Comparative genomics of the wheat fungal pathogen Pyrenophora tritici-repentis reveals chromosomal variations and genome plasticity.</title>
        <authorList>
            <person name="Moolhuijzen P."/>
            <person name="See P.T."/>
            <person name="Hane J.K."/>
            <person name="Shi G."/>
            <person name="Liu Z."/>
            <person name="Oliver R.P."/>
            <person name="Moffat C.S."/>
        </authorList>
    </citation>
    <scope>NUCLEOTIDE SEQUENCE [LARGE SCALE GENOMIC DNA]</scope>
    <source>
        <strain evidence="4">M4</strain>
    </source>
</reference>
<dbReference type="Gene3D" id="1.25.40.20">
    <property type="entry name" value="Ankyrin repeat-containing domain"/>
    <property type="match status" value="2"/>
</dbReference>
<keyword evidence="7" id="KW-1185">Reference proteome</keyword>
<feature type="repeat" description="ANK" evidence="2">
    <location>
        <begin position="627"/>
        <end position="659"/>
    </location>
</feature>